<dbReference type="CDD" id="cd00093">
    <property type="entry name" value="HTH_XRE"/>
    <property type="match status" value="1"/>
</dbReference>
<keyword evidence="1" id="KW-0238">DNA-binding</keyword>
<evidence type="ECO:0000256" key="1">
    <source>
        <dbReference type="ARBA" id="ARBA00023125"/>
    </source>
</evidence>
<dbReference type="PANTHER" id="PTHR46797">
    <property type="entry name" value="HTH-TYPE TRANSCRIPTIONAL REGULATOR"/>
    <property type="match status" value="1"/>
</dbReference>
<reference evidence="3 4" key="1">
    <citation type="journal article" date="2012" name="J. Bacteriol.">
        <title>Complete Genome Sequence of Providencia stuartii Clinical Isolate MRSN 2154.</title>
        <authorList>
            <person name="Clifford R.J."/>
            <person name="Hang J."/>
            <person name="Riley M.C."/>
            <person name="Onmus-Leone F."/>
            <person name="Kuschner R.A."/>
            <person name="Lesho E.P."/>
            <person name="Waterman P.E."/>
        </authorList>
    </citation>
    <scope>NUCLEOTIDE SEQUENCE [LARGE SCALE GENOMIC DNA]</scope>
    <source>
        <strain evidence="3 4">MRSN 2154</strain>
    </source>
</reference>
<dbReference type="AlphaFoldDB" id="A0A140NFV7"/>
<dbReference type="SMART" id="SM00530">
    <property type="entry name" value="HTH_XRE"/>
    <property type="match status" value="1"/>
</dbReference>
<gene>
    <name evidence="3" type="ordered locus">S70_03705</name>
</gene>
<dbReference type="GO" id="GO:0003700">
    <property type="term" value="F:DNA-binding transcription factor activity"/>
    <property type="evidence" value="ECO:0007669"/>
    <property type="project" value="TreeGrafter"/>
</dbReference>
<dbReference type="GeneID" id="93518525"/>
<proteinExistence type="predicted"/>
<organism evidence="3 4">
    <name type="scientific">Providencia stuartii (strain MRSN 2154)</name>
    <dbReference type="NCBI Taxonomy" id="1157951"/>
    <lineage>
        <taxon>Bacteria</taxon>
        <taxon>Pseudomonadati</taxon>
        <taxon>Pseudomonadota</taxon>
        <taxon>Gammaproteobacteria</taxon>
        <taxon>Enterobacterales</taxon>
        <taxon>Morganellaceae</taxon>
        <taxon>Providencia</taxon>
    </lineage>
</organism>
<dbReference type="PROSITE" id="PS50943">
    <property type="entry name" value="HTH_CROC1"/>
    <property type="match status" value="1"/>
</dbReference>
<evidence type="ECO:0000259" key="2">
    <source>
        <dbReference type="PROSITE" id="PS50943"/>
    </source>
</evidence>
<dbReference type="Pfam" id="PF01381">
    <property type="entry name" value="HTH_3"/>
    <property type="match status" value="1"/>
</dbReference>
<dbReference type="Gene3D" id="1.10.260.40">
    <property type="entry name" value="lambda repressor-like DNA-binding domains"/>
    <property type="match status" value="1"/>
</dbReference>
<dbReference type="PANTHER" id="PTHR46797:SF1">
    <property type="entry name" value="METHYLPHOSPHONATE SYNTHASE"/>
    <property type="match status" value="1"/>
</dbReference>
<dbReference type="Proteomes" id="UP000005012">
    <property type="component" value="Chromosome"/>
</dbReference>
<evidence type="ECO:0000313" key="3">
    <source>
        <dbReference type="EMBL" id="AFH92624.1"/>
    </source>
</evidence>
<dbReference type="RefSeq" id="WP_004921801.1">
    <property type="nucleotide sequence ID" value="NC_017731.1"/>
</dbReference>
<reference evidence="4" key="2">
    <citation type="submission" date="2012-04" db="EMBL/GenBank/DDBJ databases">
        <title>Complete genome sequence of Providencia stuartii clinical isolate MRSN 2154.</title>
        <authorList>
            <person name="Clifford R.J."/>
            <person name="Hang J."/>
            <person name="Riley M.C."/>
            <person name="Onmus-Leone F."/>
            <person name="Kuschner R.A."/>
            <person name="Lesho E.P."/>
            <person name="Waterman P.E."/>
        </authorList>
    </citation>
    <scope>NUCLEOTIDE SEQUENCE [LARGE SCALE GENOMIC DNA]</scope>
    <source>
        <strain evidence="4">MRSN 2154</strain>
    </source>
</reference>
<dbReference type="GO" id="GO:0003677">
    <property type="term" value="F:DNA binding"/>
    <property type="evidence" value="ECO:0007669"/>
    <property type="project" value="UniProtKB-KW"/>
</dbReference>
<dbReference type="OrthoDB" id="9803379at2"/>
<evidence type="ECO:0000313" key="4">
    <source>
        <dbReference type="Proteomes" id="UP000005012"/>
    </source>
</evidence>
<dbReference type="KEGG" id="psi:S70_03705"/>
<feature type="domain" description="HTH cro/C1-type" evidence="2">
    <location>
        <begin position="18"/>
        <end position="72"/>
    </location>
</feature>
<accession>A0A140NFV7</accession>
<dbReference type="SUPFAM" id="SSF47413">
    <property type="entry name" value="lambda repressor-like DNA-binding domains"/>
    <property type="match status" value="1"/>
</dbReference>
<dbReference type="EMBL" id="CP003488">
    <property type="protein sequence ID" value="AFH92624.1"/>
    <property type="molecule type" value="Genomic_DNA"/>
</dbReference>
<dbReference type="GO" id="GO:0005829">
    <property type="term" value="C:cytosol"/>
    <property type="evidence" value="ECO:0007669"/>
    <property type="project" value="TreeGrafter"/>
</dbReference>
<dbReference type="HOGENOM" id="CLU_066192_40_1_6"/>
<dbReference type="InterPro" id="IPR010982">
    <property type="entry name" value="Lambda_DNA-bd_dom_sf"/>
</dbReference>
<sequence length="113" mass="13227">MNNVIPKNFFTKVIGEEIKRLRKASSFSGTKMASELGISQQQYSRYERGVNTISVDALLNILCILDCDVSSFFSYLRQQIEKDNHELYDTLKPLFYNFETHTEIEKYFLKRGL</sequence>
<dbReference type="InterPro" id="IPR050807">
    <property type="entry name" value="TransReg_Diox_bact_type"/>
</dbReference>
<dbReference type="InterPro" id="IPR001387">
    <property type="entry name" value="Cro/C1-type_HTH"/>
</dbReference>
<protein>
    <submittedName>
        <fullName evidence="3">DNA binding protein</fullName>
    </submittedName>
</protein>
<name>A0A140NFV7_PROSM</name>